<dbReference type="Proteomes" id="UP000218231">
    <property type="component" value="Unassembled WGS sequence"/>
</dbReference>
<proteinExistence type="predicted"/>
<dbReference type="EMBL" id="LIAE01005197">
    <property type="protein sequence ID" value="PAV93486.1"/>
    <property type="molecule type" value="Genomic_DNA"/>
</dbReference>
<accession>A0A2A2M4W1</accession>
<dbReference type="AlphaFoldDB" id="A0A2A2M4W1"/>
<keyword evidence="2" id="KW-1185">Reference proteome</keyword>
<evidence type="ECO:0000313" key="2">
    <source>
        <dbReference type="Proteomes" id="UP000218231"/>
    </source>
</evidence>
<name>A0A2A2M4W1_9BILA</name>
<organism evidence="1 2">
    <name type="scientific">Diploscapter pachys</name>
    <dbReference type="NCBI Taxonomy" id="2018661"/>
    <lineage>
        <taxon>Eukaryota</taxon>
        <taxon>Metazoa</taxon>
        <taxon>Ecdysozoa</taxon>
        <taxon>Nematoda</taxon>
        <taxon>Chromadorea</taxon>
        <taxon>Rhabditida</taxon>
        <taxon>Rhabditina</taxon>
        <taxon>Rhabditomorpha</taxon>
        <taxon>Rhabditoidea</taxon>
        <taxon>Rhabditidae</taxon>
        <taxon>Diploscapter</taxon>
    </lineage>
</organism>
<sequence>MRQPGRGEADLGVFEPFAAVPQHLVRRDAQIVDPHHGMATGHRAVDRVEHAFDGDRRVGQIDQEHAGAPGPVGGVGLRHDDPDLRALGTGDERLATVDHPVIAVERRGGLHHRRIRAGAAVCRGRYMLPSSGAAVLTAIGPSGDRPDWRRT</sequence>
<reference evidence="1 2" key="1">
    <citation type="journal article" date="2017" name="Curr. Biol.">
        <title>Genome architecture and evolution of a unichromosomal asexual nematode.</title>
        <authorList>
            <person name="Fradin H."/>
            <person name="Zegar C."/>
            <person name="Gutwein M."/>
            <person name="Lucas J."/>
            <person name="Kovtun M."/>
            <person name="Corcoran D."/>
            <person name="Baugh L.R."/>
            <person name="Kiontke K."/>
            <person name="Gunsalus K."/>
            <person name="Fitch D.H."/>
            <person name="Piano F."/>
        </authorList>
    </citation>
    <scope>NUCLEOTIDE SEQUENCE [LARGE SCALE GENOMIC DNA]</scope>
    <source>
        <strain evidence="1">PF1309</strain>
    </source>
</reference>
<comment type="caution">
    <text evidence="1">The sequence shown here is derived from an EMBL/GenBank/DDBJ whole genome shotgun (WGS) entry which is preliminary data.</text>
</comment>
<protein>
    <submittedName>
        <fullName evidence="1">Uncharacterized protein</fullName>
    </submittedName>
</protein>
<evidence type="ECO:0000313" key="1">
    <source>
        <dbReference type="EMBL" id="PAV93486.1"/>
    </source>
</evidence>
<gene>
    <name evidence="1" type="ORF">WR25_24193</name>
</gene>